<name>A0A839QX02_9MICO</name>
<reference evidence="2 3" key="1">
    <citation type="submission" date="2020-08" db="EMBL/GenBank/DDBJ databases">
        <title>Sequencing the genomes of 1000 actinobacteria strains.</title>
        <authorList>
            <person name="Klenk H.-P."/>
        </authorList>
    </citation>
    <scope>NUCLEOTIDE SEQUENCE [LARGE SCALE GENOMIC DNA]</scope>
    <source>
        <strain evidence="2 3">DSM 23040</strain>
    </source>
</reference>
<evidence type="ECO:0000313" key="3">
    <source>
        <dbReference type="Proteomes" id="UP000568050"/>
    </source>
</evidence>
<keyword evidence="3" id="KW-1185">Reference proteome</keyword>
<protein>
    <submittedName>
        <fullName evidence="2">Uncharacterized protein</fullName>
    </submittedName>
</protein>
<feature type="transmembrane region" description="Helical" evidence="1">
    <location>
        <begin position="23"/>
        <end position="41"/>
    </location>
</feature>
<evidence type="ECO:0000313" key="2">
    <source>
        <dbReference type="EMBL" id="MBB3022511.1"/>
    </source>
</evidence>
<accession>A0A839QX02</accession>
<keyword evidence="1" id="KW-0812">Transmembrane</keyword>
<keyword evidence="1" id="KW-1133">Transmembrane helix</keyword>
<comment type="caution">
    <text evidence="2">The sequence shown here is derived from an EMBL/GenBank/DDBJ whole genome shotgun (WGS) entry which is preliminary data.</text>
</comment>
<keyword evidence="1" id="KW-0472">Membrane</keyword>
<organism evidence="2 3">
    <name type="scientific">Helcobacillus massiliensis</name>
    <dbReference type="NCBI Taxonomy" id="521392"/>
    <lineage>
        <taxon>Bacteria</taxon>
        <taxon>Bacillati</taxon>
        <taxon>Actinomycetota</taxon>
        <taxon>Actinomycetes</taxon>
        <taxon>Micrococcales</taxon>
        <taxon>Dermabacteraceae</taxon>
        <taxon>Helcobacillus</taxon>
    </lineage>
</organism>
<proteinExistence type="predicted"/>
<dbReference type="EMBL" id="JACHWP010000001">
    <property type="protein sequence ID" value="MBB3022511.1"/>
    <property type="molecule type" value="Genomic_DNA"/>
</dbReference>
<dbReference type="AlphaFoldDB" id="A0A839QX02"/>
<gene>
    <name evidence="2" type="ORF">FHX50_000759</name>
</gene>
<dbReference type="Proteomes" id="UP000568050">
    <property type="component" value="Unassembled WGS sequence"/>
</dbReference>
<dbReference type="RefSeq" id="WP_183374634.1">
    <property type="nucleotide sequence ID" value="NZ_CBCSFZ010000007.1"/>
</dbReference>
<evidence type="ECO:0000256" key="1">
    <source>
        <dbReference type="SAM" id="Phobius"/>
    </source>
</evidence>
<sequence length="71" mass="7578">MSEWTWPGSPEVDPEPRARRAPFQLGVVTALIAVVALLFGAKTINRGLNRLEGATSTQLEAEAVVVGDMAD</sequence>